<feature type="domain" description="MYND-type" evidence="5">
    <location>
        <begin position="263"/>
        <end position="312"/>
    </location>
</feature>
<organism evidence="6 7">
    <name type="scientific">Calocera viscosa (strain TUFC12733)</name>
    <dbReference type="NCBI Taxonomy" id="1330018"/>
    <lineage>
        <taxon>Eukaryota</taxon>
        <taxon>Fungi</taxon>
        <taxon>Dikarya</taxon>
        <taxon>Basidiomycota</taxon>
        <taxon>Agaricomycotina</taxon>
        <taxon>Dacrymycetes</taxon>
        <taxon>Dacrymycetales</taxon>
        <taxon>Dacrymycetaceae</taxon>
        <taxon>Calocera</taxon>
    </lineage>
</organism>
<dbReference type="STRING" id="1330018.A0A167K8D0"/>
<dbReference type="SUPFAM" id="SSF144232">
    <property type="entry name" value="HIT/MYND zinc finger-like"/>
    <property type="match status" value="1"/>
</dbReference>
<accession>A0A167K8D0</accession>
<dbReference type="PROSITE" id="PS50865">
    <property type="entry name" value="ZF_MYND_2"/>
    <property type="match status" value="1"/>
</dbReference>
<keyword evidence="2 4" id="KW-0863">Zinc-finger</keyword>
<reference evidence="6 7" key="1">
    <citation type="journal article" date="2016" name="Mol. Biol. Evol.">
        <title>Comparative Genomics of Early-Diverging Mushroom-Forming Fungi Provides Insights into the Origins of Lignocellulose Decay Capabilities.</title>
        <authorList>
            <person name="Nagy L.G."/>
            <person name="Riley R."/>
            <person name="Tritt A."/>
            <person name="Adam C."/>
            <person name="Daum C."/>
            <person name="Floudas D."/>
            <person name="Sun H."/>
            <person name="Yadav J.S."/>
            <person name="Pangilinan J."/>
            <person name="Larsson K.H."/>
            <person name="Matsuura K."/>
            <person name="Barry K."/>
            <person name="Labutti K."/>
            <person name="Kuo R."/>
            <person name="Ohm R.A."/>
            <person name="Bhattacharya S.S."/>
            <person name="Shirouzu T."/>
            <person name="Yoshinaga Y."/>
            <person name="Martin F.M."/>
            <person name="Grigoriev I.V."/>
            <person name="Hibbett D.S."/>
        </authorList>
    </citation>
    <scope>NUCLEOTIDE SEQUENCE [LARGE SCALE GENOMIC DNA]</scope>
    <source>
        <strain evidence="6 7">TUFC12733</strain>
    </source>
</reference>
<evidence type="ECO:0000259" key="5">
    <source>
        <dbReference type="PROSITE" id="PS50865"/>
    </source>
</evidence>
<dbReference type="GO" id="GO:0008270">
    <property type="term" value="F:zinc ion binding"/>
    <property type="evidence" value="ECO:0007669"/>
    <property type="project" value="UniProtKB-KW"/>
</dbReference>
<keyword evidence="7" id="KW-1185">Reference proteome</keyword>
<evidence type="ECO:0000256" key="4">
    <source>
        <dbReference type="PROSITE-ProRule" id="PRU00134"/>
    </source>
</evidence>
<keyword evidence="3" id="KW-0862">Zinc</keyword>
<proteinExistence type="predicted"/>
<evidence type="ECO:0000256" key="3">
    <source>
        <dbReference type="ARBA" id="ARBA00022833"/>
    </source>
</evidence>
<name>A0A167K8D0_CALVF</name>
<evidence type="ECO:0000256" key="1">
    <source>
        <dbReference type="ARBA" id="ARBA00022723"/>
    </source>
</evidence>
<protein>
    <recommendedName>
        <fullName evidence="5">MYND-type domain-containing protein</fullName>
    </recommendedName>
</protein>
<dbReference type="Pfam" id="PF01753">
    <property type="entry name" value="zf-MYND"/>
    <property type="match status" value="1"/>
</dbReference>
<keyword evidence="1" id="KW-0479">Metal-binding</keyword>
<dbReference type="OrthoDB" id="432970at2759"/>
<evidence type="ECO:0000256" key="2">
    <source>
        <dbReference type="ARBA" id="ARBA00022771"/>
    </source>
</evidence>
<gene>
    <name evidence="6" type="ORF">CALVIDRAFT_224073</name>
</gene>
<dbReference type="InterPro" id="IPR002893">
    <property type="entry name" value="Znf_MYND"/>
</dbReference>
<evidence type="ECO:0000313" key="6">
    <source>
        <dbReference type="EMBL" id="KZO94378.1"/>
    </source>
</evidence>
<evidence type="ECO:0000313" key="7">
    <source>
        <dbReference type="Proteomes" id="UP000076738"/>
    </source>
</evidence>
<dbReference type="EMBL" id="KV417295">
    <property type="protein sequence ID" value="KZO94378.1"/>
    <property type="molecule type" value="Genomic_DNA"/>
</dbReference>
<sequence length="317" mass="36116">MSGIPSSSDQATQLRRLAAEQMIILADKLGLHSEDPFSLQLAAADCNLAFYWIFDSQEKSRAECLSILARFCTQYLPQLVDSIAQKYQYPERYWSMKVEEFEKVYFHGYSQLKAMQALVVYCRPYAEKYLCMSNLGQRAELVGGCALNLLLHETERAQHLMDGSLAPSIHLSDEIRAAVPKILSSFASVSDIVILILLHMSSEARRRCLSSAIVPRLRRVVQELLGWEVPVLDRASFISLFVLLQGRGDGLRPSSSMDEVHGLERCGRRDCAKTIENAQLFQCSRCGVVLYCSKRHQKEDWQDSQRPHKAWCYKTPW</sequence>
<dbReference type="AlphaFoldDB" id="A0A167K8D0"/>
<dbReference type="Gene3D" id="6.10.140.2220">
    <property type="match status" value="1"/>
</dbReference>
<dbReference type="Proteomes" id="UP000076738">
    <property type="component" value="Unassembled WGS sequence"/>
</dbReference>